<proteinExistence type="predicted"/>
<sequence>MISIRKVSTAFSPFAEQKVVDLDANVFALIRENKNTNERIFFAVNVSGKKVTVKLPFDGTELQSNRHLKDEIILSPYEFIWVK</sequence>
<dbReference type="GO" id="GO:0009018">
    <property type="term" value="F:sucrose phosphorylase activity"/>
    <property type="evidence" value="ECO:0007669"/>
    <property type="project" value="UniProtKB-EC"/>
</dbReference>
<gene>
    <name evidence="1" type="ORF">FM115_02535</name>
</gene>
<name>A0A1R4ITC5_9LACT</name>
<dbReference type="EC" id="2.4.1.7" evidence="1"/>
<dbReference type="EMBL" id="FUKW01000043">
    <property type="protein sequence ID" value="SJN23146.1"/>
    <property type="molecule type" value="Genomic_DNA"/>
</dbReference>
<protein>
    <submittedName>
        <fullName evidence="1">Putative sucrose phosphorylase</fullName>
        <ecNumber evidence="1">2.4.1.7</ecNumber>
    </submittedName>
</protein>
<evidence type="ECO:0000313" key="1">
    <source>
        <dbReference type="EMBL" id="SJN23146.1"/>
    </source>
</evidence>
<dbReference type="AlphaFoldDB" id="A0A1R4ITC5"/>
<keyword evidence="1" id="KW-0328">Glycosyltransferase</keyword>
<dbReference type="Proteomes" id="UP000195611">
    <property type="component" value="Unassembled WGS sequence"/>
</dbReference>
<accession>A0A1R4ITC5</accession>
<evidence type="ECO:0000313" key="2">
    <source>
        <dbReference type="Proteomes" id="UP000195611"/>
    </source>
</evidence>
<organism evidence="1 2">
    <name type="scientific">Marinilactibacillus psychrotolerans 42ea</name>
    <dbReference type="NCBI Taxonomy" id="1255609"/>
    <lineage>
        <taxon>Bacteria</taxon>
        <taxon>Bacillati</taxon>
        <taxon>Bacillota</taxon>
        <taxon>Bacilli</taxon>
        <taxon>Lactobacillales</taxon>
        <taxon>Carnobacteriaceae</taxon>
        <taxon>Marinilactibacillus</taxon>
    </lineage>
</organism>
<dbReference type="SUPFAM" id="SSF51011">
    <property type="entry name" value="Glycosyl hydrolase domain"/>
    <property type="match status" value="1"/>
</dbReference>
<keyword evidence="1" id="KW-0808">Transferase</keyword>
<dbReference type="Gene3D" id="2.60.40.1180">
    <property type="entry name" value="Golgi alpha-mannosidase II"/>
    <property type="match status" value="1"/>
</dbReference>
<reference evidence="1 2" key="1">
    <citation type="submission" date="2017-02" db="EMBL/GenBank/DDBJ databases">
        <authorList>
            <person name="Peterson S.W."/>
        </authorList>
    </citation>
    <scope>NUCLEOTIDE SEQUENCE [LARGE SCALE GENOMIC DNA]</scope>
    <source>
        <strain evidence="1 2">42ea</strain>
    </source>
</reference>
<dbReference type="InterPro" id="IPR013780">
    <property type="entry name" value="Glyco_hydro_b"/>
</dbReference>